<name>A0A8H4F3U4_MUCCL</name>
<reference evidence="2 3" key="1">
    <citation type="submission" date="2019-09" db="EMBL/GenBank/DDBJ databases">
        <authorList>
            <consortium name="DOE Joint Genome Institute"/>
            <person name="Mondo S.J."/>
            <person name="Navarro-Mendoza M.I."/>
            <person name="Perez-Arques C."/>
            <person name="Panchal S."/>
            <person name="Nicolas F.E."/>
            <person name="Ganguly P."/>
            <person name="Pangilinan J."/>
            <person name="Grigoriev I."/>
            <person name="Heitman J."/>
            <person name="Sanya K."/>
            <person name="Garre V."/>
        </authorList>
    </citation>
    <scope>NUCLEOTIDE SEQUENCE [LARGE SCALE GENOMIC DNA]</scope>
    <source>
        <strain evidence="2 3">MU402</strain>
    </source>
</reference>
<sequence>MAVFMDAGDSMVIMVAARAFALGTDKDDISFNGRAKRKDSAFLGPADGKVIVSKSQVKELTGLHLRYSQLSIKERKKADLISMAGYINTRGCRRYELQRVLDKVGVSCIPVVHDSDTEDEYDEYPSYGMNDSSNNGMTRGGDDMSGSSNNGNNYGPSSSGMTRGSNSSGMTRGSNSSGMSSGSNGNNYGSSNNGMTRAGSGMSGSSNSGSSNNGTYGNNYGSNNNGMARGGSGMSVSNSSNSSYGSNSSGMTRGNNGNNGSNNTGMLNSRLGDTVNGLLNGNGAATGLDGANLAALLTTIAAGINNAPNAPNVANAPRRTLPSSSMPQQNVGFVRASEANICASANQNDARINEARRTLQNIQAYIDFMRRRCAICTLKNMREHLTNETELNHSLNDCLRGTHHCYKCYSGNCASYQCPAQDECKNVKVVCYVCFMYKDNRLDTNFHANGGIRCPMDNPARDRIMCVCFWLWEQAKTNGNLYEWLAKFAGGEGALQTYESYLAFLVLKLLLSTVVK</sequence>
<feature type="compositionally biased region" description="Low complexity" evidence="1">
    <location>
        <begin position="234"/>
        <end position="268"/>
    </location>
</feature>
<evidence type="ECO:0000313" key="3">
    <source>
        <dbReference type="Proteomes" id="UP000469890"/>
    </source>
</evidence>
<accession>A0A8H4F3U4</accession>
<proteinExistence type="predicted"/>
<feature type="compositionally biased region" description="Low complexity" evidence="1">
    <location>
        <begin position="144"/>
        <end position="227"/>
    </location>
</feature>
<dbReference type="Proteomes" id="UP000469890">
    <property type="component" value="Unassembled WGS sequence"/>
</dbReference>
<dbReference type="EMBL" id="JAAECE010000002">
    <property type="protein sequence ID" value="KAF1805247.1"/>
    <property type="molecule type" value="Genomic_DNA"/>
</dbReference>
<comment type="caution">
    <text evidence="2">The sequence shown here is derived from an EMBL/GenBank/DDBJ whole genome shotgun (WGS) entry which is preliminary data.</text>
</comment>
<gene>
    <name evidence="2" type="ORF">FB192DRAFT_1433690</name>
</gene>
<dbReference type="AlphaFoldDB" id="A0A8H4F3U4"/>
<feature type="region of interest" description="Disordered" evidence="1">
    <location>
        <begin position="117"/>
        <end position="268"/>
    </location>
</feature>
<evidence type="ECO:0000256" key="1">
    <source>
        <dbReference type="SAM" id="MobiDB-lite"/>
    </source>
</evidence>
<protein>
    <submittedName>
        <fullName evidence="2">Uncharacterized protein</fullName>
    </submittedName>
</protein>
<organism evidence="2 3">
    <name type="scientific">Mucor circinelloides f. lusitanicus</name>
    <name type="common">Mucor racemosus var. lusitanicus</name>
    <dbReference type="NCBI Taxonomy" id="29924"/>
    <lineage>
        <taxon>Eukaryota</taxon>
        <taxon>Fungi</taxon>
        <taxon>Fungi incertae sedis</taxon>
        <taxon>Mucoromycota</taxon>
        <taxon>Mucoromycotina</taxon>
        <taxon>Mucoromycetes</taxon>
        <taxon>Mucorales</taxon>
        <taxon>Mucorineae</taxon>
        <taxon>Mucoraceae</taxon>
        <taxon>Mucor</taxon>
    </lineage>
</organism>
<evidence type="ECO:0000313" key="2">
    <source>
        <dbReference type="EMBL" id="KAF1805247.1"/>
    </source>
</evidence>